<feature type="chain" id="PRO_5044493966" description="OstA-like protein" evidence="1">
    <location>
        <begin position="29"/>
        <end position="201"/>
    </location>
</feature>
<gene>
    <name evidence="2" type="ORF">SY1_20340</name>
</gene>
<name>A0AB94IYD0_9BACT</name>
<evidence type="ECO:0008006" key="4">
    <source>
        <dbReference type="Google" id="ProtNLM"/>
    </source>
</evidence>
<keyword evidence="3" id="KW-1185">Reference proteome</keyword>
<reference evidence="3" key="1">
    <citation type="submission" date="2010-03" db="EMBL/GenBank/DDBJ databases">
        <title>The genome sequence of Synergistetes sp. SGP1.</title>
        <authorList>
            <consortium name="metaHIT consortium -- http://www.metahit.eu/"/>
            <person name="Pajon A."/>
            <person name="Turner K."/>
            <person name="Parkhill J."/>
            <person name="Wade W."/>
            <person name="Vartoukian S."/>
        </authorList>
    </citation>
    <scope>NUCLEOTIDE SEQUENCE [LARGE SCALE GENOMIC DNA]</scope>
    <source>
        <strain evidence="3">SGP1</strain>
    </source>
</reference>
<protein>
    <recommendedName>
        <fullName evidence="4">OstA-like protein</fullName>
    </recommendedName>
</protein>
<keyword evidence="1" id="KW-0732">Signal</keyword>
<proteinExistence type="predicted"/>
<dbReference type="Proteomes" id="UP000008957">
    <property type="component" value="Chromosome"/>
</dbReference>
<dbReference type="KEGG" id="sbr:SY1_20340"/>
<evidence type="ECO:0000313" key="2">
    <source>
        <dbReference type="EMBL" id="CBL28816.1"/>
    </source>
</evidence>
<evidence type="ECO:0000256" key="1">
    <source>
        <dbReference type="SAM" id="SignalP"/>
    </source>
</evidence>
<organism evidence="2 3">
    <name type="scientific">Fretibacterium fastidiosum</name>
    <dbReference type="NCBI Taxonomy" id="651822"/>
    <lineage>
        <taxon>Bacteria</taxon>
        <taxon>Thermotogati</taxon>
        <taxon>Synergistota</taxon>
        <taxon>Synergistia</taxon>
        <taxon>Synergistales</taxon>
        <taxon>Aminobacteriaceae</taxon>
        <taxon>Fretibacterium</taxon>
    </lineage>
</organism>
<feature type="signal peptide" evidence="1">
    <location>
        <begin position="1"/>
        <end position="28"/>
    </location>
</feature>
<dbReference type="EMBL" id="FP929056">
    <property type="protein sequence ID" value="CBL28816.1"/>
    <property type="molecule type" value="Genomic_DNA"/>
</dbReference>
<dbReference type="RefSeq" id="WP_015556963.1">
    <property type="nucleotide sequence ID" value="NZ_OZ209244.1"/>
</dbReference>
<dbReference type="AlphaFoldDB" id="A0AB94IYD0"/>
<sequence length="201" mass="23004">MEHMKQRLKASAALAVLLVLALAFGASAASFGKDEMRRMGVFISNFTEVGLYNFDLDLDAAELIRFGIQHNYLNNYKSRIKLCKDRKCPHGDLTIEGKFVVESVKKYFDLDLENQSVTDSDPRCHFDGKLYHFEKAEGETVYYADVQQASREGKVVNMSGELYNVENKKERPAKFQAVAKPYNWKGKDTWAILSLRTDWND</sequence>
<evidence type="ECO:0000313" key="3">
    <source>
        <dbReference type="Proteomes" id="UP000008957"/>
    </source>
</evidence>
<accession>A0AB94IYD0</accession>
<reference evidence="2 3" key="2">
    <citation type="submission" date="2010-03" db="EMBL/GenBank/DDBJ databases">
        <authorList>
            <person name="Pajon A."/>
        </authorList>
    </citation>
    <scope>NUCLEOTIDE SEQUENCE [LARGE SCALE GENOMIC DNA]</scope>
    <source>
        <strain evidence="2 3">SGP1</strain>
    </source>
</reference>